<feature type="compositionally biased region" description="Low complexity" evidence="1">
    <location>
        <begin position="1"/>
        <end position="15"/>
    </location>
</feature>
<feature type="domain" description="Aminotransferase-like plant mobile" evidence="2">
    <location>
        <begin position="243"/>
        <end position="380"/>
    </location>
</feature>
<gene>
    <name evidence="3" type="ORF">LTRI10_LOCUS41864</name>
</gene>
<dbReference type="Pfam" id="PF10536">
    <property type="entry name" value="PMD"/>
    <property type="match status" value="1"/>
</dbReference>
<organism evidence="3 4">
    <name type="scientific">Linum trigynum</name>
    <dbReference type="NCBI Taxonomy" id="586398"/>
    <lineage>
        <taxon>Eukaryota</taxon>
        <taxon>Viridiplantae</taxon>
        <taxon>Streptophyta</taxon>
        <taxon>Embryophyta</taxon>
        <taxon>Tracheophyta</taxon>
        <taxon>Spermatophyta</taxon>
        <taxon>Magnoliopsida</taxon>
        <taxon>eudicotyledons</taxon>
        <taxon>Gunneridae</taxon>
        <taxon>Pentapetalae</taxon>
        <taxon>rosids</taxon>
        <taxon>fabids</taxon>
        <taxon>Malpighiales</taxon>
        <taxon>Linaceae</taxon>
        <taxon>Linum</taxon>
    </lineage>
</organism>
<dbReference type="InterPro" id="IPR019557">
    <property type="entry name" value="AminoTfrase-like_pln_mobile"/>
</dbReference>
<accession>A0AAV2FWR6</accession>
<feature type="region of interest" description="Disordered" evidence="1">
    <location>
        <begin position="1"/>
        <end position="100"/>
    </location>
</feature>
<reference evidence="3 4" key="1">
    <citation type="submission" date="2024-04" db="EMBL/GenBank/DDBJ databases">
        <authorList>
            <person name="Fracassetti M."/>
        </authorList>
    </citation>
    <scope>NUCLEOTIDE SEQUENCE [LARGE SCALE GENOMIC DNA]</scope>
</reference>
<sequence>MASPGNYGGSRSSRGAGKRLRRFIGRPISTSARNRDPNDRDEPQPQRLVTPMSLRADGFPQFDFQMPSRAGSGAGPSRDHASPFEPSDEIDDESEEYDSDAVEYRIPPVSPIRDRGAPSGSSHVVTGVHAVTGIYRDHAGRFYRAPQPSEGQSGTADVGEAWEPRGPCPGGPSDPSLLRSFLGHVAHRLYTRQANRGVITCYDRSSTLRHVLDGYVIADDNARTIVETSGLAHLVDITFWSELDPALISAFVERWQPDTNTFHMPFGEMTILLHNVAHILGLAVEGEAMVVDPRQLEKCALETDIQALLGLDRDDSEYGSQVGEVASLSRWYRGFGLLGVGALTHLQQSGPPAREAQCYLLLLLGSTLFVDMSKDRVSTVVNLL</sequence>
<dbReference type="EMBL" id="OZ034820">
    <property type="protein sequence ID" value="CAL1401825.1"/>
    <property type="molecule type" value="Genomic_DNA"/>
</dbReference>
<evidence type="ECO:0000313" key="3">
    <source>
        <dbReference type="EMBL" id="CAL1401825.1"/>
    </source>
</evidence>
<protein>
    <recommendedName>
        <fullName evidence="2">Aminotransferase-like plant mobile domain-containing protein</fullName>
    </recommendedName>
</protein>
<dbReference type="InterPro" id="IPR044824">
    <property type="entry name" value="MAIN-like"/>
</dbReference>
<feature type="compositionally biased region" description="Acidic residues" evidence="1">
    <location>
        <begin position="86"/>
        <end position="100"/>
    </location>
</feature>
<keyword evidence="4" id="KW-1185">Reference proteome</keyword>
<proteinExistence type="predicted"/>
<dbReference type="PANTHER" id="PTHR46033:SF8">
    <property type="entry name" value="PROTEIN MAINTENANCE OF MERISTEMS-LIKE"/>
    <property type="match status" value="1"/>
</dbReference>
<dbReference type="AlphaFoldDB" id="A0AAV2FWR6"/>
<evidence type="ECO:0000313" key="4">
    <source>
        <dbReference type="Proteomes" id="UP001497516"/>
    </source>
</evidence>
<evidence type="ECO:0000256" key="1">
    <source>
        <dbReference type="SAM" id="MobiDB-lite"/>
    </source>
</evidence>
<name>A0AAV2FWR6_9ROSI</name>
<feature type="compositionally biased region" description="Basic and acidic residues" evidence="1">
    <location>
        <begin position="33"/>
        <end position="44"/>
    </location>
</feature>
<dbReference type="PANTHER" id="PTHR46033">
    <property type="entry name" value="PROTEIN MAIN-LIKE 2"/>
    <property type="match status" value="1"/>
</dbReference>
<feature type="region of interest" description="Disordered" evidence="1">
    <location>
        <begin position="145"/>
        <end position="174"/>
    </location>
</feature>
<dbReference type="Proteomes" id="UP001497516">
    <property type="component" value="Chromosome 7"/>
</dbReference>
<evidence type="ECO:0000259" key="2">
    <source>
        <dbReference type="Pfam" id="PF10536"/>
    </source>
</evidence>
<dbReference type="GO" id="GO:0010073">
    <property type="term" value="P:meristem maintenance"/>
    <property type="evidence" value="ECO:0007669"/>
    <property type="project" value="InterPro"/>
</dbReference>